<evidence type="ECO:0000256" key="1">
    <source>
        <dbReference type="ARBA" id="ARBA00022614"/>
    </source>
</evidence>
<dbReference type="SUPFAM" id="SSF52058">
    <property type="entry name" value="L domain-like"/>
    <property type="match status" value="2"/>
</dbReference>
<keyword evidence="1" id="KW-0433">Leucine-rich repeat</keyword>
<dbReference type="AlphaFoldDB" id="A0AA49JJL3"/>
<accession>A0AA49JJL3</accession>
<evidence type="ECO:0000256" key="2">
    <source>
        <dbReference type="ARBA" id="ARBA00022737"/>
    </source>
</evidence>
<gene>
    <name evidence="4" type="ORF">K4G66_14270</name>
</gene>
<keyword evidence="3" id="KW-0732">Signal</keyword>
<reference evidence="4" key="2">
    <citation type="journal article" date="2024" name="Antonie Van Leeuwenhoek">
        <title>Roseihalotalea indica gen. nov., sp. nov., a halophilic Bacteroidetes from mesopelagic Southwest Indian Ocean with higher carbohydrate metabolic potential.</title>
        <authorList>
            <person name="Chen B."/>
            <person name="Zhang M."/>
            <person name="Lin D."/>
            <person name="Ye J."/>
            <person name="Tang K."/>
        </authorList>
    </citation>
    <scope>NUCLEOTIDE SEQUENCE</scope>
    <source>
        <strain evidence="4">TK19036</strain>
    </source>
</reference>
<dbReference type="InterPro" id="IPR050836">
    <property type="entry name" value="SDS22/Internalin_LRR"/>
</dbReference>
<dbReference type="Gene3D" id="3.80.10.10">
    <property type="entry name" value="Ribonuclease Inhibitor"/>
    <property type="match status" value="3"/>
</dbReference>
<dbReference type="InterPro" id="IPR032675">
    <property type="entry name" value="LRR_dom_sf"/>
</dbReference>
<evidence type="ECO:0008006" key="5">
    <source>
        <dbReference type="Google" id="ProtNLM"/>
    </source>
</evidence>
<dbReference type="PANTHER" id="PTHR46652">
    <property type="entry name" value="LEUCINE-RICH REPEAT AND IQ DOMAIN-CONTAINING PROTEIN 1-RELATED"/>
    <property type="match status" value="1"/>
</dbReference>
<dbReference type="Pfam" id="PF12799">
    <property type="entry name" value="LRR_4"/>
    <property type="match status" value="3"/>
</dbReference>
<dbReference type="EMBL" id="CP120682">
    <property type="protein sequence ID" value="WKN39857.1"/>
    <property type="molecule type" value="Genomic_DNA"/>
</dbReference>
<reference evidence="4" key="1">
    <citation type="journal article" date="2023" name="Comput. Struct. Biotechnol. J.">
        <title>Discovery of a novel marine Bacteroidetes with a rich repertoire of carbohydrate-active enzymes.</title>
        <authorList>
            <person name="Chen B."/>
            <person name="Liu G."/>
            <person name="Chen Q."/>
            <person name="Wang H."/>
            <person name="Liu L."/>
            <person name="Tang K."/>
        </authorList>
    </citation>
    <scope>NUCLEOTIDE SEQUENCE</scope>
    <source>
        <strain evidence="4">TK19036</strain>
    </source>
</reference>
<evidence type="ECO:0000256" key="3">
    <source>
        <dbReference type="SAM" id="SignalP"/>
    </source>
</evidence>
<protein>
    <recommendedName>
        <fullName evidence="5">Leucine-rich repeat domain-containing protein</fullName>
    </recommendedName>
</protein>
<organism evidence="4">
    <name type="scientific">Roseihalotalea indica</name>
    <dbReference type="NCBI Taxonomy" id="2867963"/>
    <lineage>
        <taxon>Bacteria</taxon>
        <taxon>Pseudomonadati</taxon>
        <taxon>Bacteroidota</taxon>
        <taxon>Cytophagia</taxon>
        <taxon>Cytophagales</taxon>
        <taxon>Catalimonadaceae</taxon>
        <taxon>Roseihalotalea</taxon>
    </lineage>
</organism>
<sequence>MNKRIGSALLSVWLTMAAWSALMAQTNTQQPGGELSPEAIEEYKQQAQELVSFLEYMMNFLGDPKATTQQKETIITQSYLKAFRDEDVQVEDDLAEDRSVVTNKNVQAYLKDIDFFFRNAKFDLSVDDVSYYVGEANKKFFRVTLSRNLQGTTVDGDTVNSNQIRYVEINLDEADKDLKIASVYTTKLSEREELANWWSEVPQAWQQYFKEQVGAQDWDSANYRMLREIVRLDQIDLSGNKSIYDLEPLGKLIDLRYLDISNTRVNDLYPLRNLTKLEVLTCSQTEVADLEPLKYATSLREIICEDTKINDLSVLANFTKLEKLYCSNTPVYQLVPLKSLKDLRCANTAITDLAPLASMTKLVYLDCSGTSISDLQPMASISAVTWLNIENTPIVNLEPLQALTQLQVLLLNSTPVENLEALNGLPALERIYCDDTPIKQAEANRFMVINPKVLVIYESEQLQGWWEALNPEWKQVFGNYVSVDTLNKEKLAKIANLTEIDISGNRQVRQLDPLAKLTGLQRLNCENTGISSLEALSGMINLQYLNCAGTQVDSLGALSSARSLRVLNIDKTSVSSLMPLNSIAGIQRLSCESTPIQEEKVIQFIRDHPETVVIYKTNQLSLWWNGLPPAWKEELREQVSMGDIPDREQLHEIAFLKSLTIEENSKVSSLEPLQEFVRLTELTLTGTRVASLEPLRTMNTLRALICARNPIRSLEPLASLTELTYLDCQNTPVEDLKPIRDMISLETLKCSGTQVSKLKPLSSLINLRQLECYNTSVKKLKHLRDLYQLEELRCYNTRISSREVDKFRDNHPDCEVVYY</sequence>
<proteinExistence type="predicted"/>
<evidence type="ECO:0000313" key="4">
    <source>
        <dbReference type="EMBL" id="WKN39857.1"/>
    </source>
</evidence>
<dbReference type="InterPro" id="IPR025875">
    <property type="entry name" value="Leu-rich_rpt_4"/>
</dbReference>
<name>A0AA49JJL3_9BACT</name>
<keyword evidence="2" id="KW-0677">Repeat</keyword>
<dbReference type="PANTHER" id="PTHR46652:SF3">
    <property type="entry name" value="LEUCINE-RICH REPEAT-CONTAINING PROTEIN 9"/>
    <property type="match status" value="1"/>
</dbReference>
<feature type="signal peptide" evidence="3">
    <location>
        <begin position="1"/>
        <end position="24"/>
    </location>
</feature>
<feature type="chain" id="PRO_5041249591" description="Leucine-rich repeat domain-containing protein" evidence="3">
    <location>
        <begin position="25"/>
        <end position="819"/>
    </location>
</feature>